<gene>
    <name evidence="1" type="ORF">J2Z79_002424</name>
</gene>
<reference evidence="1 2" key="1">
    <citation type="submission" date="2021-03" db="EMBL/GenBank/DDBJ databases">
        <title>Genomic Encyclopedia of Type Strains, Phase IV (KMG-IV): sequencing the most valuable type-strain genomes for metagenomic binning, comparative biology and taxonomic classification.</title>
        <authorList>
            <person name="Goeker M."/>
        </authorList>
    </citation>
    <scope>NUCLEOTIDE SEQUENCE [LARGE SCALE GENOMIC DNA]</scope>
    <source>
        <strain evidence="1 2">DSM 27138</strain>
    </source>
</reference>
<dbReference type="EMBL" id="JAGGLG010000021">
    <property type="protein sequence ID" value="MBP2019008.1"/>
    <property type="molecule type" value="Genomic_DNA"/>
</dbReference>
<protein>
    <submittedName>
        <fullName evidence="1">Alpha-D-ribose 1-methylphosphonate 5-triphosphate synthase subunit PhnI</fullName>
    </submittedName>
</protein>
<name>A0ABS4JTZ9_9FIRM</name>
<evidence type="ECO:0000313" key="1">
    <source>
        <dbReference type="EMBL" id="MBP2019008.1"/>
    </source>
</evidence>
<keyword evidence="2" id="KW-1185">Reference proteome</keyword>
<organism evidence="1 2">
    <name type="scientific">Symbiobacterium terraclitae</name>
    <dbReference type="NCBI Taxonomy" id="557451"/>
    <lineage>
        <taxon>Bacteria</taxon>
        <taxon>Bacillati</taxon>
        <taxon>Bacillota</taxon>
        <taxon>Clostridia</taxon>
        <taxon>Eubacteriales</taxon>
        <taxon>Symbiobacteriaceae</taxon>
        <taxon>Symbiobacterium</taxon>
    </lineage>
</organism>
<evidence type="ECO:0000313" key="2">
    <source>
        <dbReference type="Proteomes" id="UP001519289"/>
    </source>
</evidence>
<dbReference type="RefSeq" id="WP_209467130.1">
    <property type="nucleotide sequence ID" value="NZ_JAGGLG010000021.1"/>
</dbReference>
<proteinExistence type="predicted"/>
<sequence length="89" mass="9508">MDERALQVAREVAARYIEQAGGDLIDGNTLVRATMAGYLAASGVPTDEAVARVERMAVKNLVGPVPPNPMFHGLPWMVPGPVSGAPYYR</sequence>
<dbReference type="Proteomes" id="UP001519289">
    <property type="component" value="Unassembled WGS sequence"/>
</dbReference>
<comment type="caution">
    <text evidence="1">The sequence shown here is derived from an EMBL/GenBank/DDBJ whole genome shotgun (WGS) entry which is preliminary data.</text>
</comment>
<accession>A0ABS4JTZ9</accession>